<dbReference type="Proteomes" id="UP000476064">
    <property type="component" value="Chromosome"/>
</dbReference>
<protein>
    <submittedName>
        <fullName evidence="1">Uncharacterized protein</fullName>
    </submittedName>
</protein>
<organism evidence="1 2">
    <name type="scientific">Paenibacillus lycopersici</name>
    <dbReference type="NCBI Taxonomy" id="2704462"/>
    <lineage>
        <taxon>Bacteria</taxon>
        <taxon>Bacillati</taxon>
        <taxon>Bacillota</taxon>
        <taxon>Bacilli</taxon>
        <taxon>Bacillales</taxon>
        <taxon>Paenibacillaceae</taxon>
        <taxon>Paenibacillus</taxon>
    </lineage>
</organism>
<evidence type="ECO:0000313" key="2">
    <source>
        <dbReference type="Proteomes" id="UP000476064"/>
    </source>
</evidence>
<proteinExistence type="predicted"/>
<name>A0A6C0G4G2_9BACL</name>
<dbReference type="SUPFAM" id="SSF48239">
    <property type="entry name" value="Terpenoid cyclases/Protein prenyltransferases"/>
    <property type="match status" value="1"/>
</dbReference>
<dbReference type="KEGG" id="plyc:GXP70_21860"/>
<dbReference type="Gene3D" id="1.50.10.20">
    <property type="match status" value="1"/>
</dbReference>
<dbReference type="AlphaFoldDB" id="A0A6C0G4G2"/>
<sequence>MTLMLSKENYARAKSFLQTRGRAIDQARLQYELHNGSREAVMDALAAHQNADGGFQAMCEGPRDASSPIGTSVAFQLIAEMNVPNSEPMVKRAVGYLLDTYDEAAGMWQPAYNWRFEGDGQIQNWGNPSAELTGYLYRYRDQVPPAFLQQCLDQVEKNLAAVKRPMDPFSLLCYMRFTHFAPEPLKSLVIQRLREDVPLVIERDPAKWPNWCTKPYWFAISPSSPVNGIIRDDVQASLEFEIRNQADEGYFPPHWSDTDENLEGWRSVLTVDVLKALHRRNLIER</sequence>
<reference evidence="1 2" key="1">
    <citation type="submission" date="2020-01" db="EMBL/GenBank/DDBJ databases">
        <title>Paenibacillus sp. nov., isolated from tomato rhizosphere.</title>
        <authorList>
            <person name="Weon H.-Y."/>
            <person name="Lee S.A."/>
        </authorList>
    </citation>
    <scope>NUCLEOTIDE SEQUENCE [LARGE SCALE GENOMIC DNA]</scope>
    <source>
        <strain evidence="1 2">12200R-189</strain>
    </source>
</reference>
<gene>
    <name evidence="1" type="ORF">GXP70_21860</name>
</gene>
<dbReference type="InterPro" id="IPR008930">
    <property type="entry name" value="Terpenoid_cyclase/PrenylTrfase"/>
</dbReference>
<dbReference type="RefSeq" id="WP_162358797.1">
    <property type="nucleotide sequence ID" value="NZ_CP048209.1"/>
</dbReference>
<evidence type="ECO:0000313" key="1">
    <source>
        <dbReference type="EMBL" id="QHT62364.1"/>
    </source>
</evidence>
<accession>A0A6C0G4G2</accession>
<keyword evidence="2" id="KW-1185">Reference proteome</keyword>
<dbReference type="EMBL" id="CP048209">
    <property type="protein sequence ID" value="QHT62364.1"/>
    <property type="molecule type" value="Genomic_DNA"/>
</dbReference>